<dbReference type="InterPro" id="IPR005746">
    <property type="entry name" value="Thioredoxin"/>
</dbReference>
<evidence type="ECO:0000256" key="1">
    <source>
        <dbReference type="ARBA" id="ARBA00023157"/>
    </source>
</evidence>
<reference evidence="5" key="1">
    <citation type="journal article" date="2019" name="Environ. Microbiol.">
        <title>Fungal ecological strategies reflected in gene transcription - a case study of two litter decomposers.</title>
        <authorList>
            <person name="Barbi F."/>
            <person name="Kohler A."/>
            <person name="Barry K."/>
            <person name="Baskaran P."/>
            <person name="Daum C."/>
            <person name="Fauchery L."/>
            <person name="Ihrmark K."/>
            <person name="Kuo A."/>
            <person name="LaButti K."/>
            <person name="Lipzen A."/>
            <person name="Morin E."/>
            <person name="Grigoriev I.V."/>
            <person name="Henrissat B."/>
            <person name="Lindahl B."/>
            <person name="Martin F."/>
        </authorList>
    </citation>
    <scope>NUCLEOTIDE SEQUENCE</scope>
    <source>
        <strain evidence="5">JB14</strain>
    </source>
</reference>
<gene>
    <name evidence="5" type="ORF">BT96DRAFT_912252</name>
</gene>
<name>A0A6A4IPP8_9AGAR</name>
<dbReference type="CDD" id="cd02947">
    <property type="entry name" value="TRX_family"/>
    <property type="match status" value="1"/>
</dbReference>
<organism evidence="5 6">
    <name type="scientific">Gymnopus androsaceus JB14</name>
    <dbReference type="NCBI Taxonomy" id="1447944"/>
    <lineage>
        <taxon>Eukaryota</taxon>
        <taxon>Fungi</taxon>
        <taxon>Dikarya</taxon>
        <taxon>Basidiomycota</taxon>
        <taxon>Agaricomycotina</taxon>
        <taxon>Agaricomycetes</taxon>
        <taxon>Agaricomycetidae</taxon>
        <taxon>Agaricales</taxon>
        <taxon>Marasmiineae</taxon>
        <taxon>Omphalotaceae</taxon>
        <taxon>Gymnopus</taxon>
    </lineage>
</organism>
<dbReference type="PANTHER" id="PTHR46115">
    <property type="entry name" value="THIOREDOXIN-LIKE PROTEIN 1"/>
    <property type="match status" value="1"/>
</dbReference>
<feature type="domain" description="Thioredoxin" evidence="4">
    <location>
        <begin position="1"/>
        <end position="99"/>
    </location>
</feature>
<protein>
    <submittedName>
        <fullName evidence="5">Thioredoxin</fullName>
    </submittedName>
</protein>
<evidence type="ECO:0000313" key="5">
    <source>
        <dbReference type="EMBL" id="KAE9410798.1"/>
    </source>
</evidence>
<dbReference type="InterPro" id="IPR013766">
    <property type="entry name" value="Thioredoxin_domain"/>
</dbReference>
<dbReference type="GO" id="GO:0015035">
    <property type="term" value="F:protein-disulfide reductase activity"/>
    <property type="evidence" value="ECO:0007669"/>
    <property type="project" value="InterPro"/>
</dbReference>
<feature type="site" description="Contributes to redox potential value" evidence="2">
    <location>
        <position position="32"/>
    </location>
</feature>
<dbReference type="Proteomes" id="UP000799118">
    <property type="component" value="Unassembled WGS sequence"/>
</dbReference>
<dbReference type="SUPFAM" id="SSF52833">
    <property type="entry name" value="Thioredoxin-like"/>
    <property type="match status" value="1"/>
</dbReference>
<evidence type="ECO:0000313" key="6">
    <source>
        <dbReference type="Proteomes" id="UP000799118"/>
    </source>
</evidence>
<dbReference type="AlphaFoldDB" id="A0A6A4IPP8"/>
<keyword evidence="3" id="KW-0676">Redox-active center</keyword>
<feature type="site" description="Contributes to redox potential value" evidence="2">
    <location>
        <position position="33"/>
    </location>
</feature>
<dbReference type="PROSITE" id="PS51352">
    <property type="entry name" value="THIOREDOXIN_2"/>
    <property type="match status" value="1"/>
</dbReference>
<feature type="active site" description="Nucleophile" evidence="2">
    <location>
        <position position="34"/>
    </location>
</feature>
<accession>A0A6A4IPP8</accession>
<dbReference type="PROSITE" id="PS00194">
    <property type="entry name" value="THIOREDOXIN_1"/>
    <property type="match status" value="1"/>
</dbReference>
<feature type="active site" description="Nucleophile" evidence="2">
    <location>
        <position position="31"/>
    </location>
</feature>
<feature type="site" description="Deprotonates C-terminal active site Cys" evidence="2">
    <location>
        <position position="25"/>
    </location>
</feature>
<dbReference type="EMBL" id="ML769384">
    <property type="protein sequence ID" value="KAE9410798.1"/>
    <property type="molecule type" value="Genomic_DNA"/>
</dbReference>
<sequence>MVVKAINSLEEFTQIINGPKPVVIDFWATWCGPCRFISPVFEKMSEEDEYKDLVDFYKVDEIGIRAMPTFIAFNKGEKIEELVGANPGGLQAFLKKALV</sequence>
<evidence type="ECO:0000259" key="4">
    <source>
        <dbReference type="PROSITE" id="PS51352"/>
    </source>
</evidence>
<proteinExistence type="predicted"/>
<dbReference type="Pfam" id="PF00085">
    <property type="entry name" value="Thioredoxin"/>
    <property type="match status" value="1"/>
</dbReference>
<dbReference type="PRINTS" id="PR00421">
    <property type="entry name" value="THIOREDOXIN"/>
</dbReference>
<keyword evidence="1 3" id="KW-1015">Disulfide bond</keyword>
<evidence type="ECO:0000256" key="3">
    <source>
        <dbReference type="PIRSR" id="PIRSR000077-4"/>
    </source>
</evidence>
<dbReference type="PIRSF" id="PIRSF000077">
    <property type="entry name" value="Thioredoxin"/>
    <property type="match status" value="1"/>
</dbReference>
<dbReference type="Gene3D" id="3.40.30.10">
    <property type="entry name" value="Glutaredoxin"/>
    <property type="match status" value="1"/>
</dbReference>
<evidence type="ECO:0000256" key="2">
    <source>
        <dbReference type="PIRSR" id="PIRSR000077-1"/>
    </source>
</evidence>
<keyword evidence="6" id="KW-1185">Reference proteome</keyword>
<dbReference type="InterPro" id="IPR017937">
    <property type="entry name" value="Thioredoxin_CS"/>
</dbReference>
<dbReference type="OrthoDB" id="2121326at2759"/>
<feature type="disulfide bond" description="Redox-active" evidence="3">
    <location>
        <begin position="31"/>
        <end position="34"/>
    </location>
</feature>
<dbReference type="InterPro" id="IPR036249">
    <property type="entry name" value="Thioredoxin-like_sf"/>
</dbReference>